<dbReference type="AlphaFoldDB" id="A0A6J4JWA1"/>
<evidence type="ECO:0000313" key="1">
    <source>
        <dbReference type="EMBL" id="CAA9289227.1"/>
    </source>
</evidence>
<reference evidence="1" key="1">
    <citation type="submission" date="2020-02" db="EMBL/GenBank/DDBJ databases">
        <authorList>
            <person name="Meier V. D."/>
        </authorList>
    </citation>
    <scope>NUCLEOTIDE SEQUENCE</scope>
    <source>
        <strain evidence="1">AVDCRST_MAG54</strain>
    </source>
</reference>
<organism evidence="1">
    <name type="scientific">uncultured Actinomycetospora sp</name>
    <dbReference type="NCBI Taxonomy" id="1135996"/>
    <lineage>
        <taxon>Bacteria</taxon>
        <taxon>Bacillati</taxon>
        <taxon>Actinomycetota</taxon>
        <taxon>Actinomycetes</taxon>
        <taxon>Pseudonocardiales</taxon>
        <taxon>Pseudonocardiaceae</taxon>
        <taxon>Actinomycetospora</taxon>
        <taxon>environmental samples</taxon>
    </lineage>
</organism>
<name>A0A6J4JWA1_9PSEU</name>
<dbReference type="EMBL" id="CADCTH010000539">
    <property type="protein sequence ID" value="CAA9289227.1"/>
    <property type="molecule type" value="Genomic_DNA"/>
</dbReference>
<gene>
    <name evidence="1" type="ORF">AVDCRST_MAG54-4290</name>
</gene>
<proteinExistence type="predicted"/>
<sequence length="28" mass="2691">ARDGLARTAPGDRAGLVLDAAGAVRAVA</sequence>
<protein>
    <submittedName>
        <fullName evidence="1">Uncharacterized protein</fullName>
    </submittedName>
</protein>
<accession>A0A6J4JWA1</accession>
<feature type="non-terminal residue" evidence="1">
    <location>
        <position position="1"/>
    </location>
</feature>